<feature type="domain" description="Insertion element IS150 protein InsJ-like helix-turn-helix" evidence="3">
    <location>
        <begin position="9"/>
        <end position="60"/>
    </location>
</feature>
<protein>
    <submittedName>
        <fullName evidence="4">Transposase</fullName>
    </submittedName>
</protein>
<reference evidence="4 5" key="1">
    <citation type="journal article" date="2006" name="Proc. Natl. Acad. Sci. U.S.A.">
        <title>Comparative genomics of the lactic acid bacteria.</title>
        <authorList>
            <person name="Makarova K."/>
            <person name="Slesarev A."/>
            <person name="Wolf Y."/>
            <person name="Sorokin A."/>
            <person name="Mirkin B."/>
            <person name="Koonin E."/>
            <person name="Pavlov A."/>
            <person name="Pavlova N."/>
            <person name="Karamychev V."/>
            <person name="Polouchine N."/>
            <person name="Shakhova V."/>
            <person name="Grigoriev I."/>
            <person name="Lou Y."/>
            <person name="Rohksar D."/>
            <person name="Lucas S."/>
            <person name="Huang K."/>
            <person name="Goodstein D.M."/>
            <person name="Hawkins T."/>
            <person name="Plengvidhya V."/>
            <person name="Welker D."/>
            <person name="Hughes J."/>
            <person name="Goh Y."/>
            <person name="Benson A."/>
            <person name="Baldwin K."/>
            <person name="Lee J.H."/>
            <person name="Diaz-Muniz I."/>
            <person name="Dosti B."/>
            <person name="Smeianov V."/>
            <person name="Wechter W."/>
            <person name="Barabote R."/>
            <person name="Lorca G."/>
            <person name="Altermann E."/>
            <person name="Barrangou R."/>
            <person name="Ganesan B."/>
            <person name="Xie Y."/>
            <person name="Rawsthorne H."/>
            <person name="Tamir D."/>
            <person name="Parker C."/>
            <person name="Breidt F."/>
            <person name="Broadbent J."/>
            <person name="Hutkins R."/>
            <person name="O'Sullivan D."/>
            <person name="Steele J."/>
            <person name="Unlu G."/>
            <person name="Saier M."/>
            <person name="Klaenhammer T."/>
            <person name="Richardson P."/>
            <person name="Kozyavkin S."/>
            <person name="Weimer B."/>
            <person name="Mills D."/>
        </authorList>
    </citation>
    <scope>NUCLEOTIDE SEQUENCE [LARGE SCALE GENOMIC DNA]</scope>
    <source>
        <strain evidence="5">ATCC 367 / BCRC 12310 / CIP 105137 / JCM 1170 / LMG 11437 / NCIMB 947 / NCTC 947</strain>
    </source>
</reference>
<sequence length="217" mass="25483">MVKYNSVLKAQIINEHLNDGTSGAELARNHQLPKRQVNRWLQQYRLNGIETLKRHKTKRKFSAEFKWNVINYYQTHDESLAEVAGKYNVLACQICTWRKTFIRDGYSGLGPHPKGRPTKMKRSKKQIRQLDYYMKKLSEHEFIQSMSRKGNCHDNAPIESFFHLYKTECLTGFPPCKDLAELKAVSLEYVNWFNYQRISSKTKGMSPCEYREHTLAA</sequence>
<dbReference type="InterPro" id="IPR055247">
    <property type="entry name" value="InsJ-like_HTH"/>
</dbReference>
<dbReference type="Proteomes" id="UP000001652">
    <property type="component" value="Chromosome"/>
</dbReference>
<dbReference type="InterPro" id="IPR001584">
    <property type="entry name" value="Integrase_cat-core"/>
</dbReference>
<accession>Q03QB7</accession>
<dbReference type="GO" id="GO:0015074">
    <property type="term" value="P:DNA integration"/>
    <property type="evidence" value="ECO:0007669"/>
    <property type="project" value="InterPro"/>
</dbReference>
<name>Q03QB7_LEVBA</name>
<dbReference type="RefSeq" id="WP_011668231.1">
    <property type="nucleotide sequence ID" value="NC_008497.1"/>
</dbReference>
<dbReference type="SUPFAM" id="SSF53098">
    <property type="entry name" value="Ribonuclease H-like"/>
    <property type="match status" value="1"/>
</dbReference>
<evidence type="ECO:0000313" key="5">
    <source>
        <dbReference type="Proteomes" id="UP000001652"/>
    </source>
</evidence>
<dbReference type="InterPro" id="IPR036388">
    <property type="entry name" value="WH-like_DNA-bd_sf"/>
</dbReference>
<evidence type="ECO:0000259" key="3">
    <source>
        <dbReference type="Pfam" id="PF13518"/>
    </source>
</evidence>
<evidence type="ECO:0000256" key="1">
    <source>
        <dbReference type="ARBA" id="ARBA00038232"/>
    </source>
</evidence>
<organism evidence="4 5">
    <name type="scientific">Levilactobacillus brevis (strain ATCC 367 / BCRC 12310 / CIP 105137 / JCM 1170 / LMG 11437 / NCIMB 947 / NCTC 947)</name>
    <name type="common">Lactobacillus brevis</name>
    <dbReference type="NCBI Taxonomy" id="387344"/>
    <lineage>
        <taxon>Bacteria</taxon>
        <taxon>Bacillati</taxon>
        <taxon>Bacillota</taxon>
        <taxon>Bacilli</taxon>
        <taxon>Lactobacillales</taxon>
        <taxon>Lactobacillaceae</taxon>
        <taxon>Levilactobacillus</taxon>
    </lineage>
</organism>
<dbReference type="InterPro" id="IPR052057">
    <property type="entry name" value="IS150/IS1296_orfA-like"/>
</dbReference>
<feature type="domain" description="Integrase catalytic" evidence="2">
    <location>
        <begin position="159"/>
        <end position="215"/>
    </location>
</feature>
<comment type="similarity">
    <text evidence="1">Belongs to the IS150/IS1296 orfA family.</text>
</comment>
<proteinExistence type="inferred from homology"/>
<dbReference type="AlphaFoldDB" id="Q03QB7"/>
<evidence type="ECO:0000259" key="2">
    <source>
        <dbReference type="Pfam" id="PF13333"/>
    </source>
</evidence>
<dbReference type="Pfam" id="PF13333">
    <property type="entry name" value="rve_2"/>
    <property type="match status" value="1"/>
</dbReference>
<dbReference type="Gene3D" id="1.10.10.10">
    <property type="entry name" value="Winged helix-like DNA-binding domain superfamily/Winged helix DNA-binding domain"/>
    <property type="match status" value="1"/>
</dbReference>
<dbReference type="PANTHER" id="PTHR33795">
    <property type="entry name" value="INSERTION ELEMENT IS150 PROTEIN INSJ"/>
    <property type="match status" value="1"/>
</dbReference>
<dbReference type="PATRIC" id="fig|387344.15.peg.1442"/>
<dbReference type="InterPro" id="IPR012337">
    <property type="entry name" value="RNaseH-like_sf"/>
</dbReference>
<dbReference type="HOGENOM" id="CLU_027402_17_0_9"/>
<dbReference type="eggNOG" id="COG2963">
    <property type="taxonomic scope" value="Bacteria"/>
</dbReference>
<dbReference type="Pfam" id="PF13518">
    <property type="entry name" value="HTH_28"/>
    <property type="match status" value="1"/>
</dbReference>
<keyword evidence="5" id="KW-1185">Reference proteome</keyword>
<dbReference type="GO" id="GO:0043565">
    <property type="term" value="F:sequence-specific DNA binding"/>
    <property type="evidence" value="ECO:0007669"/>
    <property type="project" value="InterPro"/>
</dbReference>
<dbReference type="EMBL" id="CP000416">
    <property type="protein sequence ID" value="ABJ64605.1"/>
    <property type="molecule type" value="Genomic_DNA"/>
</dbReference>
<dbReference type="PANTHER" id="PTHR33795:SF1">
    <property type="entry name" value="INSERTION ELEMENT IS150 PROTEIN INSJ"/>
    <property type="match status" value="1"/>
</dbReference>
<dbReference type="SUPFAM" id="SSF48295">
    <property type="entry name" value="TrpR-like"/>
    <property type="match status" value="2"/>
</dbReference>
<dbReference type="eggNOG" id="COG2801">
    <property type="taxonomic scope" value="Bacteria"/>
</dbReference>
<gene>
    <name evidence="4" type="ordered locus">LVIS_1509</name>
</gene>
<evidence type="ECO:0000313" key="4">
    <source>
        <dbReference type="EMBL" id="ABJ64605.1"/>
    </source>
</evidence>
<dbReference type="KEGG" id="lbr:LVIS_1509"/>
<dbReference type="STRING" id="387344.LVIS_1509"/>
<dbReference type="InterPro" id="IPR010921">
    <property type="entry name" value="Trp_repressor/repl_initiator"/>
</dbReference>
<dbReference type="Gene3D" id="1.10.10.60">
    <property type="entry name" value="Homeodomain-like"/>
    <property type="match status" value="1"/>
</dbReference>